<keyword evidence="10" id="KW-1185">Reference proteome</keyword>
<keyword evidence="2 7" id="KW-0732">Signal</keyword>
<feature type="domain" description="DSBA-like thioredoxin" evidence="8">
    <location>
        <begin position="44"/>
        <end position="192"/>
    </location>
</feature>
<keyword evidence="4" id="KW-0676">Redox-active center</keyword>
<evidence type="ECO:0000256" key="2">
    <source>
        <dbReference type="ARBA" id="ARBA00022729"/>
    </source>
</evidence>
<dbReference type="PANTHER" id="PTHR35891:SF2">
    <property type="entry name" value="THIOL:DISULFIDE INTERCHANGE PROTEIN DSBA"/>
    <property type="match status" value="1"/>
</dbReference>
<dbReference type="InterPro" id="IPR036249">
    <property type="entry name" value="Thioredoxin-like_sf"/>
</dbReference>
<sequence>MKNFFSLGIALLMMFNLTANSANYKVNEHYKVLSSEIFSERPSIIEFFSFYCQHCSSFEAVMEKLKIKFSDNVKINKNHVSFMGGTMGKAMGKAYATMVILKIENKMVPVLFNRIHDMRSTPKNEAELRQIFLDEGIDPVQYDKVFSSFAVDGMVRFFDKRFRNANLSSVPAIIVNGRYLIQAKSVQTIDEYFDLVDYLLQLK</sequence>
<evidence type="ECO:0000256" key="4">
    <source>
        <dbReference type="ARBA" id="ARBA00023284"/>
    </source>
</evidence>
<feature type="signal peptide" evidence="7">
    <location>
        <begin position="1"/>
        <end position="21"/>
    </location>
</feature>
<dbReference type="EMBL" id="JGVK01000012">
    <property type="protein sequence ID" value="KEY91356.1"/>
    <property type="molecule type" value="Genomic_DNA"/>
</dbReference>
<comment type="similarity">
    <text evidence="1">Belongs to the thioredoxin family. DsbA subfamily.</text>
</comment>
<dbReference type="eggNOG" id="COG1651">
    <property type="taxonomic scope" value="Bacteria"/>
</dbReference>
<dbReference type="Proteomes" id="UP000053784">
    <property type="component" value="Unassembled WGS sequence"/>
</dbReference>
<dbReference type="InterPro" id="IPR023205">
    <property type="entry name" value="DsbA/DsbL"/>
</dbReference>
<feature type="disulfide bond" description="Redox-active" evidence="6">
    <location>
        <begin position="52"/>
        <end position="55"/>
    </location>
</feature>
<evidence type="ECO:0000256" key="1">
    <source>
        <dbReference type="ARBA" id="ARBA00005791"/>
    </source>
</evidence>
<dbReference type="Gene3D" id="3.40.30.10">
    <property type="entry name" value="Glutaredoxin"/>
    <property type="match status" value="1"/>
</dbReference>
<feature type="chain" id="PRO_5001773166" description="Thiol:disulfide interchange protein" evidence="7">
    <location>
        <begin position="22"/>
        <end position="203"/>
    </location>
</feature>
<keyword evidence="5" id="KW-0574">Periplasm</keyword>
<evidence type="ECO:0000259" key="8">
    <source>
        <dbReference type="Pfam" id="PF01323"/>
    </source>
</evidence>
<dbReference type="OrthoDB" id="9784896at2"/>
<protein>
    <recommendedName>
        <fullName evidence="5">Thiol:disulfide interchange protein</fullName>
    </recommendedName>
</protein>
<name>A0A084CNH7_9GAMM</name>
<proteinExistence type="inferred from homology"/>
<evidence type="ECO:0000313" key="9">
    <source>
        <dbReference type="EMBL" id="KEY91356.1"/>
    </source>
</evidence>
<evidence type="ECO:0000256" key="6">
    <source>
        <dbReference type="PIRSR" id="PIRSR001488-1"/>
    </source>
</evidence>
<evidence type="ECO:0000256" key="5">
    <source>
        <dbReference type="PIRNR" id="PIRNR001488"/>
    </source>
</evidence>
<dbReference type="AlphaFoldDB" id="A0A084CNH7"/>
<evidence type="ECO:0000256" key="3">
    <source>
        <dbReference type="ARBA" id="ARBA00023157"/>
    </source>
</evidence>
<organism evidence="9 10">
    <name type="scientific">Candidatus Photodesmus blepharonis</name>
    <dbReference type="NCBI Taxonomy" id="1179155"/>
    <lineage>
        <taxon>Bacteria</taxon>
        <taxon>Pseudomonadati</taxon>
        <taxon>Pseudomonadota</taxon>
        <taxon>Gammaproteobacteria</taxon>
        <taxon>Vibrionales</taxon>
        <taxon>Vibrionaceae</taxon>
        <taxon>Candidatus Photodesmus</taxon>
    </lineage>
</organism>
<dbReference type="PIRSF" id="PIRSF001488">
    <property type="entry name" value="Tdi_protein"/>
    <property type="match status" value="1"/>
</dbReference>
<dbReference type="SUPFAM" id="SSF52833">
    <property type="entry name" value="Thioredoxin-like"/>
    <property type="match status" value="1"/>
</dbReference>
<dbReference type="PANTHER" id="PTHR35891">
    <property type="entry name" value="THIOL:DISULFIDE INTERCHANGE PROTEIN DSBA"/>
    <property type="match status" value="1"/>
</dbReference>
<reference evidence="9 10" key="1">
    <citation type="submission" date="2014-03" db="EMBL/GenBank/DDBJ databases">
        <title>Selection and divergence in the genomes of co-occurring obligate luminous symbionts with specific hosts.</title>
        <authorList>
            <person name="Hendry T.A."/>
            <person name="de Wet J.R."/>
            <person name="Dunlap P.V."/>
        </authorList>
    </citation>
    <scope>NUCLEOTIDE SEQUENCE [LARGE SCALE GENOMIC DNA]</scope>
    <source>
        <strain evidence="9 10">Ppalp.1</strain>
    </source>
</reference>
<dbReference type="InterPro" id="IPR001853">
    <property type="entry name" value="DSBA-like_thioredoxin_dom"/>
</dbReference>
<comment type="subcellular location">
    <subcellularLocation>
        <location evidence="5">Periplasm</location>
    </subcellularLocation>
</comment>
<evidence type="ECO:0000313" key="10">
    <source>
        <dbReference type="Proteomes" id="UP000053784"/>
    </source>
</evidence>
<comment type="caution">
    <text evidence="9">The sequence shown here is derived from an EMBL/GenBank/DDBJ whole genome shotgun (WGS) entry which is preliminary data.</text>
</comment>
<keyword evidence="3 5" id="KW-1015">Disulfide bond</keyword>
<dbReference type="GO" id="GO:0042597">
    <property type="term" value="C:periplasmic space"/>
    <property type="evidence" value="ECO:0007669"/>
    <property type="project" value="UniProtKB-SubCell"/>
</dbReference>
<dbReference type="InterPro" id="IPR050824">
    <property type="entry name" value="Thiol_disulfide_DsbA"/>
</dbReference>
<dbReference type="RefSeq" id="WP_034413854.1">
    <property type="nucleotide sequence ID" value="NZ_JGVK01000012.1"/>
</dbReference>
<dbReference type="Pfam" id="PF01323">
    <property type="entry name" value="DSBA"/>
    <property type="match status" value="1"/>
</dbReference>
<evidence type="ECO:0000256" key="7">
    <source>
        <dbReference type="SAM" id="SignalP"/>
    </source>
</evidence>
<dbReference type="GO" id="GO:0016491">
    <property type="term" value="F:oxidoreductase activity"/>
    <property type="evidence" value="ECO:0007669"/>
    <property type="project" value="InterPro"/>
</dbReference>
<dbReference type="CDD" id="cd03019">
    <property type="entry name" value="DsbA_DsbA"/>
    <property type="match status" value="1"/>
</dbReference>
<gene>
    <name evidence="9" type="primary">dsbA</name>
    <name evidence="9" type="ORF">CF67_02004</name>
</gene>
<dbReference type="STRING" id="1179155.CF67_02004"/>
<accession>A0A084CNH7</accession>